<dbReference type="PANTHER" id="PTHR31190">
    <property type="entry name" value="DNA-BINDING DOMAIN"/>
    <property type="match status" value="1"/>
</dbReference>
<evidence type="ECO:0000256" key="6">
    <source>
        <dbReference type="ARBA" id="ARBA00023163"/>
    </source>
</evidence>
<keyword evidence="3" id="KW-0805">Transcription regulation</keyword>
<evidence type="ECO:0000259" key="9">
    <source>
        <dbReference type="PROSITE" id="PS51032"/>
    </source>
</evidence>
<keyword evidence="7" id="KW-0539">Nucleus</keyword>
<feature type="compositionally biased region" description="Low complexity" evidence="8">
    <location>
        <begin position="146"/>
        <end position="158"/>
    </location>
</feature>
<keyword evidence="2" id="KW-0611">Plant defense</keyword>
<feature type="compositionally biased region" description="Low complexity" evidence="8">
    <location>
        <begin position="349"/>
        <end position="371"/>
    </location>
</feature>
<comment type="subcellular location">
    <subcellularLocation>
        <location evidence="1">Nucleus</location>
    </subcellularLocation>
</comment>
<dbReference type="GO" id="GO:0003677">
    <property type="term" value="F:DNA binding"/>
    <property type="evidence" value="ECO:0007669"/>
    <property type="project" value="UniProtKB-KW"/>
</dbReference>
<dbReference type="GO" id="GO:0003700">
    <property type="term" value="F:DNA-binding transcription factor activity"/>
    <property type="evidence" value="ECO:0007669"/>
    <property type="project" value="InterPro"/>
</dbReference>
<dbReference type="OrthoDB" id="1930739at2759"/>
<dbReference type="Pfam" id="PF00847">
    <property type="entry name" value="AP2"/>
    <property type="match status" value="1"/>
</dbReference>
<keyword evidence="11" id="KW-1185">Reference proteome</keyword>
<dbReference type="EMBL" id="JACXVP010000012">
    <property type="protein sequence ID" value="KAG5573212.1"/>
    <property type="molecule type" value="Genomic_DNA"/>
</dbReference>
<dbReference type="SMART" id="SM00380">
    <property type="entry name" value="AP2"/>
    <property type="match status" value="1"/>
</dbReference>
<evidence type="ECO:0000256" key="5">
    <source>
        <dbReference type="ARBA" id="ARBA00023159"/>
    </source>
</evidence>
<dbReference type="PRINTS" id="PR00367">
    <property type="entry name" value="ETHRSPELEMNT"/>
</dbReference>
<sequence length="378" mass="41355">MCFLKVANPRKSSEYVRFTDTEDTQTTAVTAAAGSVSGGQFDQFLEEDDYSMYTGYSDSQTRDMSEMVTALTHVVSGQDYRPDTSGVGVGERYYSLNSPSSAYSSSSSGPRAGLKRSRDQDEFRSGLKTTSMVAPSNTTISTITTTTTTTTGEGSSEETGGGDRRRKYRGVRQRPWGKWAAEIRDPHKAARVWLGTFDTAEAAARAYDEAALRFRGNRAKLNFPENARLSLPQIQNTTIPTISNPSHQFMAPITQPTPPFFNPMQSSDTTRDYWEYSQLLQNPGDFSDQQPSNLLEQMFVASSMAMLHSNTLPSISSSSSLATSAASSTSYPLLFSSYYRPQANQIQGTNTSSTSTNSSSSFSAPFWNSSTQYPPSSS</sequence>
<feature type="compositionally biased region" description="Basic and acidic residues" evidence="8">
    <location>
        <begin position="116"/>
        <end position="125"/>
    </location>
</feature>
<evidence type="ECO:0000313" key="11">
    <source>
        <dbReference type="Proteomes" id="UP000824120"/>
    </source>
</evidence>
<dbReference type="AlphaFoldDB" id="A0A9J5WD36"/>
<dbReference type="PANTHER" id="PTHR31190:SF421">
    <property type="entry name" value="ETHYLENE-RESPONSIVE TRANSCRIPTION FACTOR ERF110"/>
    <property type="match status" value="1"/>
</dbReference>
<proteinExistence type="predicted"/>
<dbReference type="PROSITE" id="PS51032">
    <property type="entry name" value="AP2_ERF"/>
    <property type="match status" value="1"/>
</dbReference>
<dbReference type="GO" id="GO:0006952">
    <property type="term" value="P:defense response"/>
    <property type="evidence" value="ECO:0007669"/>
    <property type="project" value="UniProtKB-KW"/>
</dbReference>
<evidence type="ECO:0000256" key="8">
    <source>
        <dbReference type="SAM" id="MobiDB-lite"/>
    </source>
</evidence>
<dbReference type="Proteomes" id="UP000824120">
    <property type="component" value="Chromosome 12"/>
</dbReference>
<evidence type="ECO:0000256" key="7">
    <source>
        <dbReference type="ARBA" id="ARBA00023242"/>
    </source>
</evidence>
<feature type="compositionally biased region" description="Low complexity" evidence="8">
    <location>
        <begin position="93"/>
        <end position="108"/>
    </location>
</feature>
<dbReference type="InterPro" id="IPR001471">
    <property type="entry name" value="AP2/ERF_dom"/>
</dbReference>
<dbReference type="CDD" id="cd00018">
    <property type="entry name" value="AP2"/>
    <property type="match status" value="1"/>
</dbReference>
<dbReference type="SUPFAM" id="SSF54171">
    <property type="entry name" value="DNA-binding domain"/>
    <property type="match status" value="1"/>
</dbReference>
<feature type="domain" description="AP2/ERF" evidence="9">
    <location>
        <begin position="167"/>
        <end position="224"/>
    </location>
</feature>
<evidence type="ECO:0000256" key="1">
    <source>
        <dbReference type="ARBA" id="ARBA00004123"/>
    </source>
</evidence>
<dbReference type="InterPro" id="IPR044808">
    <property type="entry name" value="ERF_plant"/>
</dbReference>
<keyword evidence="4" id="KW-0238">DNA-binding</keyword>
<evidence type="ECO:0000256" key="2">
    <source>
        <dbReference type="ARBA" id="ARBA00022821"/>
    </source>
</evidence>
<reference evidence="10 11" key="1">
    <citation type="submission" date="2020-09" db="EMBL/GenBank/DDBJ databases">
        <title>De no assembly of potato wild relative species, Solanum commersonii.</title>
        <authorList>
            <person name="Cho K."/>
        </authorList>
    </citation>
    <scope>NUCLEOTIDE SEQUENCE [LARGE SCALE GENOMIC DNA]</scope>
    <source>
        <strain evidence="10">LZ3.2</strain>
        <tissue evidence="10">Leaf</tissue>
    </source>
</reference>
<feature type="region of interest" description="Disordered" evidence="8">
    <location>
        <begin position="91"/>
        <end position="132"/>
    </location>
</feature>
<feature type="region of interest" description="Disordered" evidence="8">
    <location>
        <begin position="146"/>
        <end position="171"/>
    </location>
</feature>
<dbReference type="InterPro" id="IPR016177">
    <property type="entry name" value="DNA-bd_dom_sf"/>
</dbReference>
<dbReference type="InterPro" id="IPR036955">
    <property type="entry name" value="AP2/ERF_dom_sf"/>
</dbReference>
<dbReference type="Gene3D" id="3.30.730.10">
    <property type="entry name" value="AP2/ERF domain"/>
    <property type="match status" value="1"/>
</dbReference>
<dbReference type="FunFam" id="3.30.730.10:FF:000001">
    <property type="entry name" value="Ethylene-responsive transcription factor 2"/>
    <property type="match status" value="1"/>
</dbReference>
<evidence type="ECO:0000256" key="3">
    <source>
        <dbReference type="ARBA" id="ARBA00023015"/>
    </source>
</evidence>
<comment type="caution">
    <text evidence="10">The sequence shown here is derived from an EMBL/GenBank/DDBJ whole genome shotgun (WGS) entry which is preliminary data.</text>
</comment>
<protein>
    <recommendedName>
        <fullName evidence="9">AP2/ERF domain-containing protein</fullName>
    </recommendedName>
</protein>
<accession>A0A9J5WD36</accession>
<organism evidence="10 11">
    <name type="scientific">Solanum commersonii</name>
    <name type="common">Commerson's wild potato</name>
    <name type="synonym">Commerson's nightshade</name>
    <dbReference type="NCBI Taxonomy" id="4109"/>
    <lineage>
        <taxon>Eukaryota</taxon>
        <taxon>Viridiplantae</taxon>
        <taxon>Streptophyta</taxon>
        <taxon>Embryophyta</taxon>
        <taxon>Tracheophyta</taxon>
        <taxon>Spermatophyta</taxon>
        <taxon>Magnoliopsida</taxon>
        <taxon>eudicotyledons</taxon>
        <taxon>Gunneridae</taxon>
        <taxon>Pentapetalae</taxon>
        <taxon>asterids</taxon>
        <taxon>lamiids</taxon>
        <taxon>Solanales</taxon>
        <taxon>Solanaceae</taxon>
        <taxon>Solanoideae</taxon>
        <taxon>Solaneae</taxon>
        <taxon>Solanum</taxon>
    </lineage>
</organism>
<evidence type="ECO:0000256" key="4">
    <source>
        <dbReference type="ARBA" id="ARBA00023125"/>
    </source>
</evidence>
<dbReference type="GO" id="GO:0005634">
    <property type="term" value="C:nucleus"/>
    <property type="evidence" value="ECO:0007669"/>
    <property type="project" value="UniProtKB-SubCell"/>
</dbReference>
<keyword evidence="5" id="KW-0010">Activator</keyword>
<gene>
    <name evidence="10" type="ORF">H5410_062978</name>
</gene>
<name>A0A9J5WD36_SOLCO</name>
<evidence type="ECO:0000313" key="10">
    <source>
        <dbReference type="EMBL" id="KAG5573212.1"/>
    </source>
</evidence>
<keyword evidence="6" id="KW-0804">Transcription</keyword>
<feature type="region of interest" description="Disordered" evidence="8">
    <location>
        <begin position="346"/>
        <end position="378"/>
    </location>
</feature>
<dbReference type="GO" id="GO:0009873">
    <property type="term" value="P:ethylene-activated signaling pathway"/>
    <property type="evidence" value="ECO:0007669"/>
    <property type="project" value="InterPro"/>
</dbReference>